<dbReference type="PANTHER" id="PTHR11895:SF176">
    <property type="entry name" value="AMIDASE AMID-RELATED"/>
    <property type="match status" value="1"/>
</dbReference>
<proteinExistence type="predicted"/>
<evidence type="ECO:0000313" key="3">
    <source>
        <dbReference type="Proteomes" id="UP000658127"/>
    </source>
</evidence>
<protein>
    <recommendedName>
        <fullName evidence="1">Amidase domain-containing protein</fullName>
    </recommendedName>
</protein>
<sequence length="447" mass="46796">MIAVTDERARFQAAASDRRARRGIRRSVLDGVPIVWKDLFDVQGTVTTRGSASHQHDEPAAVDSELVRRAHDSGLVTVGKTNLSEFAFSGLGINTCFGTPANPVDPALIPGGSSSGSAVAVARGTVALAVGTDTSGSVRVPAALCGIVGFRASPGRYGPHDFAPLSPTLDSIGLFATTVADIAALDGVLIPATHRAMYSLGRVADDTQCVADKTQRAADDIQRAADDTQRVVAGTTAGIRRCPPPRFVVPTGEWTEDLAAPVADAFATTLAQMRTAGADIEVRPIPSLDAAQRLMDEHGTIVGAEAYRLHSYRLTSTMPIEAATRRRLHANVHTADTIGPVYAAMPGLRAEFAAELGNAVLLCPTVRCLPPRIADLQTDPDRYDSANSAVLRTTMVLSYLGSCGISVPTPSRAPGRGVLLSLPAGGDDALLAAAAWSEEVLRPGPDR</sequence>
<keyword evidence="3" id="KW-1185">Reference proteome</keyword>
<feature type="domain" description="Amidase" evidence="1">
    <location>
        <begin position="3"/>
        <end position="412"/>
    </location>
</feature>
<dbReference type="EMBL" id="BMNE01000002">
    <property type="protein sequence ID" value="GGN76506.1"/>
    <property type="molecule type" value="Genomic_DNA"/>
</dbReference>
<dbReference type="Pfam" id="PF01425">
    <property type="entry name" value="Amidase"/>
    <property type="match status" value="1"/>
</dbReference>
<organism evidence="2 3">
    <name type="scientific">Nocardia rhizosphaerihabitans</name>
    <dbReference type="NCBI Taxonomy" id="1691570"/>
    <lineage>
        <taxon>Bacteria</taxon>
        <taxon>Bacillati</taxon>
        <taxon>Actinomycetota</taxon>
        <taxon>Actinomycetes</taxon>
        <taxon>Mycobacteriales</taxon>
        <taxon>Nocardiaceae</taxon>
        <taxon>Nocardia</taxon>
    </lineage>
</organism>
<reference evidence="3" key="1">
    <citation type="journal article" date="2019" name="Int. J. Syst. Evol. Microbiol.">
        <title>The Global Catalogue of Microorganisms (GCM) 10K type strain sequencing project: providing services to taxonomists for standard genome sequencing and annotation.</title>
        <authorList>
            <consortium name="The Broad Institute Genomics Platform"/>
            <consortium name="The Broad Institute Genome Sequencing Center for Infectious Disease"/>
            <person name="Wu L."/>
            <person name="Ma J."/>
        </authorList>
    </citation>
    <scope>NUCLEOTIDE SEQUENCE [LARGE SCALE GENOMIC DNA]</scope>
    <source>
        <strain evidence="3">CGMCC 4.7329</strain>
    </source>
</reference>
<name>A0ABQ2K915_9NOCA</name>
<gene>
    <name evidence="2" type="ORF">GCM10011610_22030</name>
</gene>
<dbReference type="InterPro" id="IPR000120">
    <property type="entry name" value="Amidase"/>
</dbReference>
<dbReference type="Proteomes" id="UP000658127">
    <property type="component" value="Unassembled WGS sequence"/>
</dbReference>
<evidence type="ECO:0000313" key="2">
    <source>
        <dbReference type="EMBL" id="GGN76506.1"/>
    </source>
</evidence>
<accession>A0ABQ2K915</accession>
<dbReference type="SUPFAM" id="SSF75304">
    <property type="entry name" value="Amidase signature (AS) enzymes"/>
    <property type="match status" value="1"/>
</dbReference>
<comment type="caution">
    <text evidence="2">The sequence shown here is derived from an EMBL/GenBank/DDBJ whole genome shotgun (WGS) entry which is preliminary data.</text>
</comment>
<dbReference type="Gene3D" id="3.90.1300.10">
    <property type="entry name" value="Amidase signature (AS) domain"/>
    <property type="match status" value="1"/>
</dbReference>
<dbReference type="InterPro" id="IPR023631">
    <property type="entry name" value="Amidase_dom"/>
</dbReference>
<dbReference type="PANTHER" id="PTHR11895">
    <property type="entry name" value="TRANSAMIDASE"/>
    <property type="match status" value="1"/>
</dbReference>
<dbReference type="InterPro" id="IPR036928">
    <property type="entry name" value="AS_sf"/>
</dbReference>
<evidence type="ECO:0000259" key="1">
    <source>
        <dbReference type="Pfam" id="PF01425"/>
    </source>
</evidence>